<sequence length="104" mass="10575">MAAEFLTFGAEGILTRAASLAEQELSLLWGFKGELMETALQATELVPCRGSKAGDGLWWWQVAGGEIPAEVAGGETPAEMAGGGIPMVVASGGGWQVAAVVVVG</sequence>
<reference evidence="2" key="1">
    <citation type="journal article" date="2020" name="Genome Biol.">
        <title>Gamete binning: chromosome-level and haplotype-resolved genome assembly enabled by high-throughput single-cell sequencing of gamete genomes.</title>
        <authorList>
            <person name="Campoy J.A."/>
            <person name="Sun H."/>
            <person name="Goel M."/>
            <person name="Jiao W.-B."/>
            <person name="Folz-Donahue K."/>
            <person name="Wang N."/>
            <person name="Rubio M."/>
            <person name="Liu C."/>
            <person name="Kukat C."/>
            <person name="Ruiz D."/>
            <person name="Huettel B."/>
            <person name="Schneeberger K."/>
        </authorList>
    </citation>
    <scope>NUCLEOTIDE SEQUENCE [LARGE SCALE GENOMIC DNA]</scope>
    <source>
        <strain evidence="2">cv. Rojo Pasion</strain>
    </source>
</reference>
<organism evidence="1 2">
    <name type="scientific">Prunus armeniaca</name>
    <name type="common">Apricot</name>
    <name type="synonym">Armeniaca vulgaris</name>
    <dbReference type="NCBI Taxonomy" id="36596"/>
    <lineage>
        <taxon>Eukaryota</taxon>
        <taxon>Viridiplantae</taxon>
        <taxon>Streptophyta</taxon>
        <taxon>Embryophyta</taxon>
        <taxon>Tracheophyta</taxon>
        <taxon>Spermatophyta</taxon>
        <taxon>Magnoliopsida</taxon>
        <taxon>eudicotyledons</taxon>
        <taxon>Gunneridae</taxon>
        <taxon>Pentapetalae</taxon>
        <taxon>rosids</taxon>
        <taxon>fabids</taxon>
        <taxon>Rosales</taxon>
        <taxon>Rosaceae</taxon>
        <taxon>Amygdaloideae</taxon>
        <taxon>Amygdaleae</taxon>
        <taxon>Prunus</taxon>
    </lineage>
</organism>
<keyword evidence="2" id="KW-1185">Reference proteome</keyword>
<gene>
    <name evidence="1" type="ORF">ORAREDHAP_LOCUS14346</name>
</gene>
<accession>A0A6J5WDU2</accession>
<dbReference type="Proteomes" id="UP000507245">
    <property type="component" value="Unassembled WGS sequence"/>
</dbReference>
<evidence type="ECO:0000313" key="2">
    <source>
        <dbReference type="Proteomes" id="UP000507245"/>
    </source>
</evidence>
<proteinExistence type="predicted"/>
<evidence type="ECO:0000313" key="1">
    <source>
        <dbReference type="EMBL" id="CAB4299709.1"/>
    </source>
</evidence>
<name>A0A6J5WDU2_PRUAR</name>
<dbReference type="EMBL" id="CAEKKB010000002">
    <property type="protein sequence ID" value="CAB4299709.1"/>
    <property type="molecule type" value="Genomic_DNA"/>
</dbReference>
<protein>
    <submittedName>
        <fullName evidence="1">Uncharacterized protein</fullName>
    </submittedName>
</protein>
<dbReference type="AlphaFoldDB" id="A0A6J5WDU2"/>